<dbReference type="InParanoid" id="A0A482XK92"/>
<dbReference type="Proteomes" id="UP000291343">
    <property type="component" value="Unassembled WGS sequence"/>
</dbReference>
<name>A0A482XK92_LAOST</name>
<proteinExistence type="predicted"/>
<keyword evidence="7" id="KW-1185">Reference proteome</keyword>
<dbReference type="EMBL" id="QKKF02007735">
    <property type="protein sequence ID" value="RZF45879.1"/>
    <property type="molecule type" value="Genomic_DNA"/>
</dbReference>
<comment type="caution">
    <text evidence="6">The sequence shown here is derived from an EMBL/GenBank/DDBJ whole genome shotgun (WGS) entry which is preliminary data.</text>
</comment>
<feature type="domain" description="Receptor ligand binding region" evidence="5">
    <location>
        <begin position="2"/>
        <end position="90"/>
    </location>
</feature>
<keyword evidence="3" id="KW-1133">Transmembrane helix</keyword>
<dbReference type="STRING" id="195883.A0A482XK92"/>
<dbReference type="AlphaFoldDB" id="A0A482XK92"/>
<dbReference type="SUPFAM" id="SSF53822">
    <property type="entry name" value="Periplasmic binding protein-like I"/>
    <property type="match status" value="1"/>
</dbReference>
<evidence type="ECO:0000256" key="4">
    <source>
        <dbReference type="ARBA" id="ARBA00023136"/>
    </source>
</evidence>
<dbReference type="OrthoDB" id="4062651at2759"/>
<sequence>MSYSAEGSNFSDRVKYPYFFRTIGENYQYTYVYMQLMKELKWNQVAAITQDGTKYGQYISKLQDKFTEKKMKFVSNRKYPVDRERGSMRKVKEWWLQAK</sequence>
<organism evidence="6 7">
    <name type="scientific">Laodelphax striatellus</name>
    <name type="common">Small brown planthopper</name>
    <name type="synonym">Delphax striatella</name>
    <dbReference type="NCBI Taxonomy" id="195883"/>
    <lineage>
        <taxon>Eukaryota</taxon>
        <taxon>Metazoa</taxon>
        <taxon>Ecdysozoa</taxon>
        <taxon>Arthropoda</taxon>
        <taxon>Hexapoda</taxon>
        <taxon>Insecta</taxon>
        <taxon>Pterygota</taxon>
        <taxon>Neoptera</taxon>
        <taxon>Paraneoptera</taxon>
        <taxon>Hemiptera</taxon>
        <taxon>Auchenorrhyncha</taxon>
        <taxon>Fulgoroidea</taxon>
        <taxon>Delphacidae</taxon>
        <taxon>Criomorphinae</taxon>
        <taxon>Laodelphax</taxon>
    </lineage>
</organism>
<keyword evidence="4" id="KW-0472">Membrane</keyword>
<dbReference type="InterPro" id="IPR028082">
    <property type="entry name" value="Peripla_BP_I"/>
</dbReference>
<gene>
    <name evidence="6" type="ORF">LSTR_LSTR015772</name>
</gene>
<evidence type="ECO:0000256" key="1">
    <source>
        <dbReference type="ARBA" id="ARBA00004370"/>
    </source>
</evidence>
<dbReference type="InterPro" id="IPR001828">
    <property type="entry name" value="ANF_lig-bd_rcpt"/>
</dbReference>
<dbReference type="GO" id="GO:0016020">
    <property type="term" value="C:membrane"/>
    <property type="evidence" value="ECO:0007669"/>
    <property type="project" value="UniProtKB-SubCell"/>
</dbReference>
<evidence type="ECO:0000256" key="3">
    <source>
        <dbReference type="ARBA" id="ARBA00022989"/>
    </source>
</evidence>
<dbReference type="Pfam" id="PF01094">
    <property type="entry name" value="ANF_receptor"/>
    <property type="match status" value="1"/>
</dbReference>
<accession>A0A482XK92</accession>
<evidence type="ECO:0000259" key="5">
    <source>
        <dbReference type="Pfam" id="PF01094"/>
    </source>
</evidence>
<dbReference type="SMR" id="A0A482XK92"/>
<protein>
    <recommendedName>
        <fullName evidence="5">Receptor ligand binding region domain-containing protein</fullName>
    </recommendedName>
</protein>
<reference evidence="6 7" key="1">
    <citation type="journal article" date="2017" name="Gigascience">
        <title>Genome sequence of the small brown planthopper, Laodelphax striatellus.</title>
        <authorList>
            <person name="Zhu J."/>
            <person name="Jiang F."/>
            <person name="Wang X."/>
            <person name="Yang P."/>
            <person name="Bao Y."/>
            <person name="Zhao W."/>
            <person name="Wang W."/>
            <person name="Lu H."/>
            <person name="Wang Q."/>
            <person name="Cui N."/>
            <person name="Li J."/>
            <person name="Chen X."/>
            <person name="Luo L."/>
            <person name="Yu J."/>
            <person name="Kang L."/>
            <person name="Cui F."/>
        </authorList>
    </citation>
    <scope>NUCLEOTIDE SEQUENCE [LARGE SCALE GENOMIC DNA]</scope>
    <source>
        <strain evidence="6">Lst14</strain>
    </source>
</reference>
<evidence type="ECO:0000256" key="2">
    <source>
        <dbReference type="ARBA" id="ARBA00022692"/>
    </source>
</evidence>
<dbReference type="Gene3D" id="3.40.50.2300">
    <property type="match status" value="2"/>
</dbReference>
<keyword evidence="2" id="KW-0812">Transmembrane</keyword>
<evidence type="ECO:0000313" key="7">
    <source>
        <dbReference type="Proteomes" id="UP000291343"/>
    </source>
</evidence>
<comment type="subcellular location">
    <subcellularLocation>
        <location evidence="1">Membrane</location>
    </subcellularLocation>
</comment>
<evidence type="ECO:0000313" key="6">
    <source>
        <dbReference type="EMBL" id="RZF45879.1"/>
    </source>
</evidence>